<proteinExistence type="predicted"/>
<dbReference type="Pfam" id="PF16841">
    <property type="entry name" value="CBM60"/>
    <property type="match status" value="1"/>
</dbReference>
<dbReference type="Gene3D" id="2.60.60.40">
    <property type="match status" value="1"/>
</dbReference>
<dbReference type="InterPro" id="IPR011478">
    <property type="entry name" value="DUF1585"/>
</dbReference>
<dbReference type="Pfam" id="PF07631">
    <property type="entry name" value="PSD4"/>
    <property type="match status" value="1"/>
</dbReference>
<dbReference type="Pfam" id="PF07624">
    <property type="entry name" value="PSD2"/>
    <property type="match status" value="1"/>
</dbReference>
<name>A0A1P8WA75_9PLAN</name>
<gene>
    <name evidence="7" type="ORF">Fuma_00525</name>
</gene>
<evidence type="ECO:0000259" key="3">
    <source>
        <dbReference type="Pfam" id="PF07627"/>
    </source>
</evidence>
<dbReference type="InterPro" id="IPR013043">
    <property type="entry name" value="DUF1595"/>
</dbReference>
<feature type="domain" description="Carbohydrate binding module xylan-binding" evidence="6">
    <location>
        <begin position="338"/>
        <end position="419"/>
    </location>
</feature>
<evidence type="ECO:0000259" key="5">
    <source>
        <dbReference type="Pfam" id="PF07637"/>
    </source>
</evidence>
<evidence type="ECO:0000259" key="2">
    <source>
        <dbReference type="Pfam" id="PF07626"/>
    </source>
</evidence>
<evidence type="ECO:0000313" key="8">
    <source>
        <dbReference type="Proteomes" id="UP000187735"/>
    </source>
</evidence>
<evidence type="ECO:0000259" key="6">
    <source>
        <dbReference type="Pfam" id="PF16841"/>
    </source>
</evidence>
<dbReference type="InterPro" id="IPR013039">
    <property type="entry name" value="DUF1588"/>
</dbReference>
<feature type="domain" description="DUF1587" evidence="2">
    <location>
        <begin position="222"/>
        <end position="285"/>
    </location>
</feature>
<dbReference type="Pfam" id="PF07627">
    <property type="entry name" value="PSCyt3"/>
    <property type="match status" value="1"/>
</dbReference>
<dbReference type="Pfam" id="PF07626">
    <property type="entry name" value="PSD3"/>
    <property type="match status" value="1"/>
</dbReference>
<dbReference type="InterPro" id="IPR031768">
    <property type="entry name" value="CBM60_xylan-bd"/>
</dbReference>
<evidence type="ECO:0000259" key="4">
    <source>
        <dbReference type="Pfam" id="PF07631"/>
    </source>
</evidence>
<evidence type="ECO:0000313" key="7">
    <source>
        <dbReference type="EMBL" id="APZ90941.1"/>
    </source>
</evidence>
<feature type="domain" description="DUF1585" evidence="1">
    <location>
        <begin position="779"/>
        <end position="852"/>
    </location>
</feature>
<evidence type="ECO:0000259" key="1">
    <source>
        <dbReference type="Pfam" id="PF07624"/>
    </source>
</evidence>
<dbReference type="InterPro" id="IPR013036">
    <property type="entry name" value="DUF1587"/>
</dbReference>
<feature type="domain" description="DUF1595" evidence="5">
    <location>
        <begin position="449"/>
        <end position="510"/>
    </location>
</feature>
<dbReference type="AlphaFoldDB" id="A0A1P8WA75"/>
<organism evidence="7 8">
    <name type="scientific">Fuerstiella marisgermanici</name>
    <dbReference type="NCBI Taxonomy" id="1891926"/>
    <lineage>
        <taxon>Bacteria</taxon>
        <taxon>Pseudomonadati</taxon>
        <taxon>Planctomycetota</taxon>
        <taxon>Planctomycetia</taxon>
        <taxon>Planctomycetales</taxon>
        <taxon>Planctomycetaceae</taxon>
        <taxon>Fuerstiella</taxon>
    </lineage>
</organism>
<protein>
    <submittedName>
        <fullName evidence="7">Gluconolactonase</fullName>
    </submittedName>
</protein>
<dbReference type="EMBL" id="CP017641">
    <property type="protein sequence ID" value="APZ90941.1"/>
    <property type="molecule type" value="Genomic_DNA"/>
</dbReference>
<feature type="domain" description="DUF1592" evidence="4">
    <location>
        <begin position="522"/>
        <end position="649"/>
    </location>
</feature>
<feature type="domain" description="DUF1588" evidence="3">
    <location>
        <begin position="667"/>
        <end position="766"/>
    </location>
</feature>
<dbReference type="InterPro" id="IPR013042">
    <property type="entry name" value="DUF1592"/>
</dbReference>
<sequence>MWTTVPRDDRLDVWQTGQIVLATTAASHLQATDPIPPGWPNSLTCMFRFAPNYALPVCAHRFHAIARHVERCVRTLCQAGGRALAIVAVSIAAVTATGFSVEAAEPADTKSAAGQQTVADRQQQLVQKIQPFLKTYCIDCHGLESQDAGIVVSELKSVDQFLSERKTWERVYRMISVGAMPPSDHDPLPSAEERQKVSELLHDELFNFDCDLVYKPGRPTVQRLNRSEYNNTIRDLFGVSITPANDFPADDVGEGFDNNGDVLSLPPLLMEKYLNAAEQVADAVIDSTDYSKPQTIPLGVDQLTTSNGRKPSGTLLWLPSSGEIFGTFEVPAAGEYELRITAQATQMGDEKAKFGLSVDGKRQREFEVIEHAKDEVFKQPLKLDSQQVKIGAAFLNDAYEPKNKQDRNFAVAKMELHGPIGAAVPFRSDAFRRLVVAQPGADVSVKQAAEKVLRPLLDRAFRRPCTDAEVSGYVGLVQHAVADLGETYEGGLSLSLQAILVAPEFLFRLEEDPPAGTPERTLNDFEVASRLSYFLWSSMPDDELFELARQKKLTTADTLRQQVRRMLKDDKADALVQNFAAQWLNLRNIDDVTPNPDVFKNFDSKLKHDMRRETELLFGSILQEDRSVEELLSADYTFLNKRLADHYGIEGVKSDSFERISLKGTNRTGVLTHASILTLTSNPGRTSPVKRGKWIMENMWGEAPPPPPPNVPELEATAEAAPNATLREQLAKHREDPGCASCHVVMDPLGFGLENFDAIGRWRDKDGDHTVDASGQLPSGESFNGPIELIAIIQKRREKFFRTLAEKLLVYALGRGTEFYDKCVIEDCVADMAANGNRFSALIESLVLSDSFLKRSGLDTATKG</sequence>
<dbReference type="KEGG" id="fmr:Fuma_00525"/>
<accession>A0A1P8WA75</accession>
<dbReference type="Proteomes" id="UP000187735">
    <property type="component" value="Chromosome"/>
</dbReference>
<dbReference type="STRING" id="1891926.Fuma_00525"/>
<reference evidence="7 8" key="1">
    <citation type="journal article" date="2016" name="Front. Microbiol.">
        <title>Fuerstia marisgermanicae gen. nov., sp. nov., an Unusual Member of the Phylum Planctomycetes from the German Wadden Sea.</title>
        <authorList>
            <person name="Kohn T."/>
            <person name="Heuer A."/>
            <person name="Jogler M."/>
            <person name="Vollmers J."/>
            <person name="Boedeker C."/>
            <person name="Bunk B."/>
            <person name="Rast P."/>
            <person name="Borchert D."/>
            <person name="Glockner I."/>
            <person name="Freese H.M."/>
            <person name="Klenk H.P."/>
            <person name="Overmann J."/>
            <person name="Kaster A.K."/>
            <person name="Rohde M."/>
            <person name="Wiegand S."/>
            <person name="Jogler C."/>
        </authorList>
    </citation>
    <scope>NUCLEOTIDE SEQUENCE [LARGE SCALE GENOMIC DNA]</scope>
    <source>
        <strain evidence="7 8">NH11</strain>
    </source>
</reference>
<keyword evidence="8" id="KW-1185">Reference proteome</keyword>
<dbReference type="Pfam" id="PF07637">
    <property type="entry name" value="PSD5"/>
    <property type="match status" value="1"/>
</dbReference>